<keyword evidence="3" id="KW-1185">Reference proteome</keyword>
<dbReference type="PANTHER" id="PTHR47484">
    <property type="entry name" value="COMPLEX 1 PROTEIN CONTAINING PROTEIN, EXPRESSED"/>
    <property type="match status" value="1"/>
</dbReference>
<evidence type="ECO:0000313" key="3">
    <source>
        <dbReference type="Proteomes" id="UP001497522"/>
    </source>
</evidence>
<dbReference type="Pfam" id="PF05347">
    <property type="entry name" value="Complex1_LYR"/>
    <property type="match status" value="1"/>
</dbReference>
<accession>A0ABP1B1B9</accession>
<name>A0ABP1B1B9_9BRYO</name>
<proteinExistence type="predicted"/>
<gene>
    <name evidence="2" type="ORF">CSSPJE1EN2_LOCUS11296</name>
</gene>
<dbReference type="EMBL" id="OZ023719">
    <property type="protein sequence ID" value="CAK9868337.1"/>
    <property type="molecule type" value="Genomic_DNA"/>
</dbReference>
<dbReference type="InterPro" id="IPR045298">
    <property type="entry name" value="Complex1_LYR_LYRM7"/>
</dbReference>
<dbReference type="CDD" id="cd20267">
    <property type="entry name" value="Complex1_LYR_LYRM7"/>
    <property type="match status" value="1"/>
</dbReference>
<reference evidence="2" key="1">
    <citation type="submission" date="2024-03" db="EMBL/GenBank/DDBJ databases">
        <authorList>
            <consortium name="ELIXIR-Norway"/>
            <consortium name="Elixir Norway"/>
        </authorList>
    </citation>
    <scope>NUCLEOTIDE SEQUENCE</scope>
</reference>
<sequence length="218" mass="25041">MWRWWWRGVVLRREVHNGPDALEELVERHVGQGKPQHASAGLTTHRQVVLRRGVHNGPDTLEELVERHVGQGKPQHASAGLTTHRQIVLRRGVHNGPDTLEELVERHVARGKPQHASTGLTTHRREALSLYREILRASQLFIWTNEQGVPWRDLLCESARHEFEQARNEKDPEVIARLLVVGRDAVHRTLEKFASKRDEVLKARPQLGGEPTRPGRWN</sequence>
<organism evidence="2 3">
    <name type="scientific">Sphagnum jensenii</name>
    <dbReference type="NCBI Taxonomy" id="128206"/>
    <lineage>
        <taxon>Eukaryota</taxon>
        <taxon>Viridiplantae</taxon>
        <taxon>Streptophyta</taxon>
        <taxon>Embryophyta</taxon>
        <taxon>Bryophyta</taxon>
        <taxon>Sphagnophytina</taxon>
        <taxon>Sphagnopsida</taxon>
        <taxon>Sphagnales</taxon>
        <taxon>Sphagnaceae</taxon>
        <taxon>Sphagnum</taxon>
    </lineage>
</organism>
<dbReference type="Proteomes" id="UP001497522">
    <property type="component" value="Chromosome 18"/>
</dbReference>
<dbReference type="InterPro" id="IPR008011">
    <property type="entry name" value="Complex1_LYR_dom"/>
</dbReference>
<evidence type="ECO:0000259" key="1">
    <source>
        <dbReference type="Pfam" id="PF05347"/>
    </source>
</evidence>
<dbReference type="PANTHER" id="PTHR47484:SF1">
    <property type="entry name" value="COMPLEX 1 PROTEIN CONTAINING PROTEIN, EXPRESSED"/>
    <property type="match status" value="1"/>
</dbReference>
<feature type="domain" description="Complex 1 LYR protein" evidence="1">
    <location>
        <begin position="125"/>
        <end position="185"/>
    </location>
</feature>
<protein>
    <recommendedName>
        <fullName evidence="1">Complex 1 LYR protein domain-containing protein</fullName>
    </recommendedName>
</protein>
<evidence type="ECO:0000313" key="2">
    <source>
        <dbReference type="EMBL" id="CAK9868337.1"/>
    </source>
</evidence>